<proteinExistence type="predicted"/>
<dbReference type="EMBL" id="REGN01005031">
    <property type="protein sequence ID" value="RNA15150.1"/>
    <property type="molecule type" value="Genomic_DNA"/>
</dbReference>
<organism evidence="1 2">
    <name type="scientific">Brachionus plicatilis</name>
    <name type="common">Marine rotifer</name>
    <name type="synonym">Brachionus muelleri</name>
    <dbReference type="NCBI Taxonomy" id="10195"/>
    <lineage>
        <taxon>Eukaryota</taxon>
        <taxon>Metazoa</taxon>
        <taxon>Spiralia</taxon>
        <taxon>Gnathifera</taxon>
        <taxon>Rotifera</taxon>
        <taxon>Eurotatoria</taxon>
        <taxon>Monogononta</taxon>
        <taxon>Pseudotrocha</taxon>
        <taxon>Ploima</taxon>
        <taxon>Brachionidae</taxon>
        <taxon>Brachionus</taxon>
    </lineage>
</organism>
<gene>
    <name evidence="1" type="ORF">BpHYR1_011618</name>
</gene>
<dbReference type="Proteomes" id="UP000276133">
    <property type="component" value="Unassembled WGS sequence"/>
</dbReference>
<sequence length="256" mass="29051">MTIPFVDQVNNNALCPIYNAFKTYQIVQDNDLKYSTEVIDDNERTQDYDLAISEAKQLMISGISEGSTNYCDKALETSSAIRLIGITIDRNYFSKKHESISDKSSINYMLNFHFSLCLILTNNNLSLFYPSGLKKTNKKPDDSRLASDTCTFTQDHELSSRTFFKPTGAILQLCLINLSIYFNERLEGDVEYNLKIYVCKNSAKFFEEIADAQINACKSAMFETGDYEADAGRMDFLDGVKCVSQFKIFTIPLNVD</sequence>
<accession>A0A3M7QUW1</accession>
<protein>
    <submittedName>
        <fullName evidence="1">Uncharacterized protein</fullName>
    </submittedName>
</protein>
<reference evidence="1 2" key="1">
    <citation type="journal article" date="2018" name="Sci. Rep.">
        <title>Genomic signatures of local adaptation to the degree of environmental predictability in rotifers.</title>
        <authorList>
            <person name="Franch-Gras L."/>
            <person name="Hahn C."/>
            <person name="Garcia-Roger E.M."/>
            <person name="Carmona M.J."/>
            <person name="Serra M."/>
            <person name="Gomez A."/>
        </authorList>
    </citation>
    <scope>NUCLEOTIDE SEQUENCE [LARGE SCALE GENOMIC DNA]</scope>
    <source>
        <strain evidence="1">HYR1</strain>
    </source>
</reference>
<evidence type="ECO:0000313" key="1">
    <source>
        <dbReference type="EMBL" id="RNA15150.1"/>
    </source>
</evidence>
<dbReference type="AlphaFoldDB" id="A0A3M7QUW1"/>
<keyword evidence="2" id="KW-1185">Reference proteome</keyword>
<comment type="caution">
    <text evidence="1">The sequence shown here is derived from an EMBL/GenBank/DDBJ whole genome shotgun (WGS) entry which is preliminary data.</text>
</comment>
<name>A0A3M7QUW1_BRAPC</name>
<evidence type="ECO:0000313" key="2">
    <source>
        <dbReference type="Proteomes" id="UP000276133"/>
    </source>
</evidence>